<feature type="domain" description="Dynein heavy chain 3 AAA+ lid" evidence="16">
    <location>
        <begin position="1415"/>
        <end position="1505"/>
    </location>
</feature>
<feature type="region of interest" description="Disordered" evidence="11">
    <location>
        <begin position="22"/>
        <end position="131"/>
    </location>
</feature>
<dbReference type="InterPro" id="IPR043157">
    <property type="entry name" value="Dynein_AAA1S"/>
</dbReference>
<keyword evidence="6" id="KW-0067">ATP-binding</keyword>
<dbReference type="InterPro" id="IPR035699">
    <property type="entry name" value="AAA_6"/>
</dbReference>
<dbReference type="STRING" id="188477.A0A3S1BUU4"/>
<organism evidence="17 18">
    <name type="scientific">Elysia chlorotica</name>
    <name type="common">Eastern emerald elysia</name>
    <name type="synonym">Sea slug</name>
    <dbReference type="NCBI Taxonomy" id="188477"/>
    <lineage>
        <taxon>Eukaryota</taxon>
        <taxon>Metazoa</taxon>
        <taxon>Spiralia</taxon>
        <taxon>Lophotrochozoa</taxon>
        <taxon>Mollusca</taxon>
        <taxon>Gastropoda</taxon>
        <taxon>Heterobranchia</taxon>
        <taxon>Euthyneura</taxon>
        <taxon>Panpulmonata</taxon>
        <taxon>Sacoglossa</taxon>
        <taxon>Placobranchoidea</taxon>
        <taxon>Plakobranchidae</taxon>
        <taxon>Elysia</taxon>
    </lineage>
</organism>
<feature type="compositionally biased region" description="Basic and acidic residues" evidence="11">
    <location>
        <begin position="198"/>
        <end position="222"/>
    </location>
</feature>
<evidence type="ECO:0000256" key="6">
    <source>
        <dbReference type="ARBA" id="ARBA00022840"/>
    </source>
</evidence>
<evidence type="ECO:0000256" key="2">
    <source>
        <dbReference type="ARBA" id="ARBA00008887"/>
    </source>
</evidence>
<keyword evidence="7" id="KW-0243">Dynein</keyword>
<dbReference type="Gene3D" id="1.10.472.130">
    <property type="match status" value="1"/>
</dbReference>
<dbReference type="OrthoDB" id="10251809at2759"/>
<evidence type="ECO:0000259" key="13">
    <source>
        <dbReference type="Pfam" id="PF12774"/>
    </source>
</evidence>
<evidence type="ECO:0000259" key="15">
    <source>
        <dbReference type="Pfam" id="PF17852"/>
    </source>
</evidence>
<dbReference type="Pfam" id="PF12775">
    <property type="entry name" value="AAA_7"/>
    <property type="match status" value="1"/>
</dbReference>
<gene>
    <name evidence="17" type="ORF">EGW08_002920</name>
</gene>
<dbReference type="PANTHER" id="PTHR46961">
    <property type="entry name" value="DYNEIN HEAVY CHAIN 1, AXONEMAL-LIKE PROTEIN"/>
    <property type="match status" value="1"/>
</dbReference>
<dbReference type="InterPro" id="IPR024317">
    <property type="entry name" value="Dynein_heavy_chain_D4_dom"/>
</dbReference>
<dbReference type="Pfam" id="PF07728">
    <property type="entry name" value="AAA_5"/>
    <property type="match status" value="1"/>
</dbReference>
<accession>A0A3S1BUU4</accession>
<evidence type="ECO:0000256" key="8">
    <source>
        <dbReference type="ARBA" id="ARBA00023054"/>
    </source>
</evidence>
<evidence type="ECO:0000256" key="10">
    <source>
        <dbReference type="ARBA" id="ARBA00023212"/>
    </source>
</evidence>
<dbReference type="SUPFAM" id="SSF52540">
    <property type="entry name" value="P-loop containing nucleoside triphosphate hydrolases"/>
    <property type="match status" value="3"/>
</dbReference>
<dbReference type="InterPro" id="IPR041589">
    <property type="entry name" value="DNAH3_AAA_lid_1"/>
</dbReference>
<keyword evidence="10" id="KW-0206">Cytoskeleton</keyword>
<feature type="compositionally biased region" description="Basic and acidic residues" evidence="11">
    <location>
        <begin position="234"/>
        <end position="244"/>
    </location>
</feature>
<dbReference type="GO" id="GO:0030286">
    <property type="term" value="C:dynein complex"/>
    <property type="evidence" value="ECO:0007669"/>
    <property type="project" value="UniProtKB-KW"/>
</dbReference>
<evidence type="ECO:0000313" key="18">
    <source>
        <dbReference type="Proteomes" id="UP000271974"/>
    </source>
</evidence>
<evidence type="ECO:0000259" key="12">
    <source>
        <dbReference type="Pfam" id="PF07728"/>
    </source>
</evidence>
<evidence type="ECO:0008006" key="19">
    <source>
        <dbReference type="Google" id="ProtNLM"/>
    </source>
</evidence>
<feature type="domain" description="Dynein heavy chain hydrolytic ATP-binding dynein motor region" evidence="13">
    <location>
        <begin position="392"/>
        <end position="655"/>
    </location>
</feature>
<dbReference type="GO" id="GO:0016887">
    <property type="term" value="F:ATP hydrolysis activity"/>
    <property type="evidence" value="ECO:0007669"/>
    <property type="project" value="InterPro"/>
</dbReference>
<feature type="domain" description="Dynein heavy chain AAA 5 extension" evidence="15">
    <location>
        <begin position="1069"/>
        <end position="1164"/>
    </location>
</feature>
<feature type="domain" description="Dynein heavy chain AAA module D4" evidence="14">
    <location>
        <begin position="1581"/>
        <end position="1654"/>
    </location>
</feature>
<evidence type="ECO:0000256" key="3">
    <source>
        <dbReference type="ARBA" id="ARBA00022490"/>
    </source>
</evidence>
<dbReference type="Gene3D" id="3.40.50.300">
    <property type="entry name" value="P-loop containing nucleotide triphosphate hydrolases"/>
    <property type="match status" value="4"/>
</dbReference>
<dbReference type="InterPro" id="IPR026983">
    <property type="entry name" value="DHC"/>
</dbReference>
<evidence type="ECO:0000259" key="14">
    <source>
        <dbReference type="Pfam" id="PF12780"/>
    </source>
</evidence>
<feature type="region of interest" description="Disordered" evidence="11">
    <location>
        <begin position="282"/>
        <end position="317"/>
    </location>
</feature>
<evidence type="ECO:0000256" key="4">
    <source>
        <dbReference type="ARBA" id="ARBA00022701"/>
    </source>
</evidence>
<dbReference type="GO" id="GO:0005524">
    <property type="term" value="F:ATP binding"/>
    <property type="evidence" value="ECO:0007669"/>
    <property type="project" value="UniProtKB-KW"/>
</dbReference>
<feature type="non-terminal residue" evidence="17">
    <location>
        <position position="1"/>
    </location>
</feature>
<feature type="region of interest" description="Disordered" evidence="11">
    <location>
        <begin position="198"/>
        <end position="245"/>
    </location>
</feature>
<comment type="caution">
    <text evidence="17">The sequence shown here is derived from an EMBL/GenBank/DDBJ whole genome shotgun (WGS) entry which is preliminary data.</text>
</comment>
<dbReference type="InterPro" id="IPR011704">
    <property type="entry name" value="ATPase_dyneun-rel_AAA"/>
</dbReference>
<dbReference type="Pfam" id="PF12774">
    <property type="entry name" value="AAA_6"/>
    <property type="match status" value="1"/>
</dbReference>
<keyword evidence="18" id="KW-1185">Reference proteome</keyword>
<evidence type="ECO:0000256" key="11">
    <source>
        <dbReference type="SAM" id="MobiDB-lite"/>
    </source>
</evidence>
<dbReference type="Pfam" id="PF17852">
    <property type="entry name" value="Dynein_AAA_lid"/>
    <property type="match status" value="1"/>
</dbReference>
<dbReference type="PANTHER" id="PTHR46961:SF21">
    <property type="entry name" value="LOW QUALITY PROTEIN: DYNEIN BETA CHAIN, FLAGELLAR OUTER ARM-LIKE"/>
    <property type="match status" value="1"/>
</dbReference>
<keyword evidence="5" id="KW-0547">Nucleotide-binding</keyword>
<dbReference type="Gene3D" id="1.20.58.1120">
    <property type="match status" value="1"/>
</dbReference>
<dbReference type="GO" id="GO:0007018">
    <property type="term" value="P:microtubule-based movement"/>
    <property type="evidence" value="ECO:0007669"/>
    <property type="project" value="InterPro"/>
</dbReference>
<dbReference type="Gene3D" id="1.20.920.30">
    <property type="match status" value="1"/>
</dbReference>
<evidence type="ECO:0000256" key="5">
    <source>
        <dbReference type="ARBA" id="ARBA00022741"/>
    </source>
</evidence>
<keyword evidence="9" id="KW-0505">Motor protein</keyword>
<evidence type="ECO:0000256" key="1">
    <source>
        <dbReference type="ARBA" id="ARBA00004245"/>
    </source>
</evidence>
<proteinExistence type="inferred from homology"/>
<sequence length="1705" mass="189754">EGQIETWLSSLVAQIKSSLQSQLSQALGYGKTSKPRLAHSPRKATAAAAEDENQEGQKSQTASQKQLQDGESKGGETTQADDGAQGPVTVVTPGRNSQGGKSAADTPRVSVGKGEVEGGDNSAQGDDIKEGKSWTLDHVTEIVHLATRVQTSRQLAQALESFDNGDKDALTDCLAKLDSSIKATVLLLKGLEGEKEEIIQSSKGKQEMNSHDISGERDRESEIDLPGSPAFRKPSMDTHGHESARSPAYAAGMDDEVDGVSKDGTATTLPVDTMNLMVEPSSEIQGSSQGGGASVTGPASAVGKEEGQVAEGEEQEPVPPEVKLMLFPSQVHKLTSLLSLMAHLRDLVQRLIDISDQRLPTESFDWKSQLRYEFEPVNVLTTVTCLSAQFDYGYEYLGSSTREVISPLTERVFVMITQAVKAHTGMLCMGPREGTKFEIVNEMSKCLGQPLYVFNCTKATDYIQLQDIFRGLASTGCWVCFNDMSMLQPSCLSLLAQMMGTVMDALRAGKGAVHLQTDDVQLSPHGACFGLMNSSVPVKPHDSDKLLIYPSAAAQLPDSVLNQFRVISLAKPDLLLSLQVMLFSQGFLYGRELATKTNQLYKTCQHMFGTNTFVTNNVTLGVSRSASFYGWSIQSLKGVVEEAGAMLEKSQTEDKVFLICCYFFSSFPEEDAGTLVMAAKKLQQEEEALVTALRDTFLPRMPSRDASVFATIVSDLWPNVEVPMVFGGDEGARLVSGVKKFNSLHSLKSDTRIKSSKSQDSQRSIKDSLKLNTPVVPMLHAGHEKFSAMLETGSKQVLEDINDAIAVATADLALLPGTAFQARVMQLSQLQVLEDINDAIAILVVGPPGCGKSECIKTFAVAERERGKYINVQSIFTKAVETGELFGSYDVKTREWHDGLLTALLRKFCVTPPSSMDSDHKNMMKIMQLDGECDSYQMELLQSILNNSGSVVMANNERLSIPDNLRVIWELESLEHMSPSVLATVGVLVMSSSDVGWKLMLVQWLEHRNEPDKDLLTEFCNIYLETIVDYVDRCTQPAMLGGNSKKKSYKDGAVGPPLIGTPVGPKNPQYKRTISHTMVNMVRTFINLLEVLVNPFNDLSDVEYERYFNYAAIWAFGGTLAYEHREDFSNWWKETFQEHIDYPPEGTVFDYVVDNESHEFVHWGELVPSYTGTPHQGIPNDAFVHTVQTEQLLHLLGLLTEAGKPVMLVGENGCGKTAIINERIRTVCSGEVAEVLSLTLYANRFTNARLLFDRIDERLEWKHGRTFVPKGNKRLLCLVDDVNLSQTDAFGHQTACELIREHLDDGGFYSPTNHLWRYVKSVTYVTSVNPQTTANVPPMSQRLLRHFAVFGCPYPSADELKTIYSTLLNTHFFTPENATSSSSAAQQFGLHDDRSHGANVRFLEESLRTVMTSMVKVTVELSERMRSMFLPTAQRCHYFFTTRDLSSIFRNICLSLRPGCNKRNLLLLWQHEAFWVYGKRMVNEVDFRRFRQAFVTAVRKQFIDDDQIQTIIRPRSPLFSNLMEQDSGIVTAGTINTRVNQNVSDEDAKTDLYRPAKSFAAVKELLERGVEEYNKIHPRIKMALYKGEHILLLLREEELAERDYLVYLTEFIISGAITHLFSYEEQTTIINSIRTEVTQAGLTYTRDVAWNFFLRIWAGCPRCSRRTSPTCWPRCTWCYGNRTGVSRHVGSTATSTTQAIRSLWR</sequence>
<name>A0A3S1BUU4_ELYCH</name>
<protein>
    <recommendedName>
        <fullName evidence="19">AAA+ ATPase domain-containing protein</fullName>
    </recommendedName>
</protein>
<keyword evidence="4" id="KW-0493">Microtubule</keyword>
<evidence type="ECO:0000259" key="16">
    <source>
        <dbReference type="Pfam" id="PF17857"/>
    </source>
</evidence>
<evidence type="ECO:0000313" key="17">
    <source>
        <dbReference type="EMBL" id="RUS89313.1"/>
    </source>
</evidence>
<dbReference type="GO" id="GO:0051959">
    <property type="term" value="F:dynein light intermediate chain binding"/>
    <property type="evidence" value="ECO:0007669"/>
    <property type="project" value="InterPro"/>
</dbReference>
<keyword evidence="8" id="KW-0175">Coiled coil</keyword>
<feature type="compositionally biased region" description="Polar residues" evidence="11">
    <location>
        <begin position="56"/>
        <end position="67"/>
    </location>
</feature>
<evidence type="ECO:0000256" key="7">
    <source>
        <dbReference type="ARBA" id="ARBA00023017"/>
    </source>
</evidence>
<keyword evidence="3" id="KW-0963">Cytoplasm</keyword>
<dbReference type="GO" id="GO:0045505">
    <property type="term" value="F:dynein intermediate chain binding"/>
    <property type="evidence" value="ECO:0007669"/>
    <property type="project" value="InterPro"/>
</dbReference>
<reference evidence="17 18" key="1">
    <citation type="submission" date="2019-01" db="EMBL/GenBank/DDBJ databases">
        <title>A draft genome assembly of the solar-powered sea slug Elysia chlorotica.</title>
        <authorList>
            <person name="Cai H."/>
            <person name="Li Q."/>
            <person name="Fang X."/>
            <person name="Li J."/>
            <person name="Curtis N.E."/>
            <person name="Altenburger A."/>
            <person name="Shibata T."/>
            <person name="Feng M."/>
            <person name="Maeda T."/>
            <person name="Schwartz J.A."/>
            <person name="Shigenobu S."/>
            <person name="Lundholm N."/>
            <person name="Nishiyama T."/>
            <person name="Yang H."/>
            <person name="Hasebe M."/>
            <person name="Li S."/>
            <person name="Pierce S.K."/>
            <person name="Wang J."/>
        </authorList>
    </citation>
    <scope>NUCLEOTIDE SEQUENCE [LARGE SCALE GENOMIC DNA]</scope>
    <source>
        <strain evidence="17">EC2010</strain>
        <tissue evidence="17">Whole organism of an adult</tissue>
    </source>
</reference>
<dbReference type="Pfam" id="PF17857">
    <property type="entry name" value="AAA_lid_1"/>
    <property type="match status" value="1"/>
</dbReference>
<comment type="similarity">
    <text evidence="2">Belongs to the dynein heavy chain family.</text>
</comment>
<evidence type="ECO:0000256" key="9">
    <source>
        <dbReference type="ARBA" id="ARBA00023175"/>
    </source>
</evidence>
<dbReference type="EMBL" id="RQTK01000059">
    <property type="protein sequence ID" value="RUS89313.1"/>
    <property type="molecule type" value="Genomic_DNA"/>
</dbReference>
<dbReference type="InterPro" id="IPR027417">
    <property type="entry name" value="P-loop_NTPase"/>
</dbReference>
<feature type="compositionally biased region" description="Basic residues" evidence="11">
    <location>
        <begin position="33"/>
        <end position="42"/>
    </location>
</feature>
<dbReference type="Gene3D" id="1.10.8.710">
    <property type="match status" value="1"/>
</dbReference>
<dbReference type="InterPro" id="IPR041466">
    <property type="entry name" value="Dynein_AAA5_ext"/>
</dbReference>
<feature type="non-terminal residue" evidence="17">
    <location>
        <position position="1705"/>
    </location>
</feature>
<feature type="domain" description="ATPase dynein-related AAA" evidence="12">
    <location>
        <begin position="842"/>
        <end position="975"/>
    </location>
</feature>
<dbReference type="GO" id="GO:0005874">
    <property type="term" value="C:microtubule"/>
    <property type="evidence" value="ECO:0007669"/>
    <property type="project" value="UniProtKB-KW"/>
</dbReference>
<dbReference type="Proteomes" id="UP000271974">
    <property type="component" value="Unassembled WGS sequence"/>
</dbReference>
<dbReference type="Pfam" id="PF12780">
    <property type="entry name" value="AAA_8"/>
    <property type="match status" value="1"/>
</dbReference>
<comment type="subcellular location">
    <subcellularLocation>
        <location evidence="1">Cytoplasm</location>
        <location evidence="1">Cytoskeleton</location>
    </subcellularLocation>
</comment>